<dbReference type="InterPro" id="IPR019446">
    <property type="entry name" value="BMT5-like"/>
</dbReference>
<dbReference type="EMBL" id="BSPO01000003">
    <property type="protein sequence ID" value="GLS84271.1"/>
    <property type="molecule type" value="Genomic_DNA"/>
</dbReference>
<dbReference type="PANTHER" id="PTHR11538">
    <property type="entry name" value="PHENYLALANYL-TRNA SYNTHETASE"/>
    <property type="match status" value="1"/>
</dbReference>
<gene>
    <name evidence="2" type="ORF">GCM10007894_22480</name>
</gene>
<dbReference type="AlphaFoldDB" id="A0AA37TU68"/>
<reference evidence="2 3" key="1">
    <citation type="journal article" date="2014" name="Int. J. Syst. Evol. Microbiol.">
        <title>Complete genome sequence of Corynebacterium casei LMG S-19264T (=DSM 44701T), isolated from a smear-ripened cheese.</title>
        <authorList>
            <consortium name="US DOE Joint Genome Institute (JGI-PGF)"/>
            <person name="Walter F."/>
            <person name="Albersmeier A."/>
            <person name="Kalinowski J."/>
            <person name="Ruckert C."/>
        </authorList>
    </citation>
    <scope>NUCLEOTIDE SEQUENCE [LARGE SCALE GENOMIC DNA]</scope>
    <source>
        <strain evidence="2 3">NBRC 112785</strain>
    </source>
</reference>
<organism evidence="2 3">
    <name type="scientific">Paraferrimonas haliotis</name>
    <dbReference type="NCBI Taxonomy" id="2013866"/>
    <lineage>
        <taxon>Bacteria</taxon>
        <taxon>Pseudomonadati</taxon>
        <taxon>Pseudomonadota</taxon>
        <taxon>Gammaproteobacteria</taxon>
        <taxon>Alteromonadales</taxon>
        <taxon>Ferrimonadaceae</taxon>
        <taxon>Paraferrimonas</taxon>
    </lineage>
</organism>
<comment type="caution">
    <text evidence="2">The sequence shown here is derived from an EMBL/GenBank/DDBJ whole genome shotgun (WGS) entry which is preliminary data.</text>
</comment>
<evidence type="ECO:0000313" key="2">
    <source>
        <dbReference type="EMBL" id="GLS84271.1"/>
    </source>
</evidence>
<protein>
    <recommendedName>
        <fullName evidence="1">25S rRNA (uridine-N(3))-methyltransferase BMT5-like domain-containing protein</fullName>
    </recommendedName>
</protein>
<feature type="domain" description="25S rRNA (uridine-N(3))-methyltransferase BMT5-like" evidence="1">
    <location>
        <begin position="10"/>
        <end position="180"/>
    </location>
</feature>
<dbReference type="RefSeq" id="WP_095498241.1">
    <property type="nucleotide sequence ID" value="NZ_BSPO01000003.1"/>
</dbReference>
<keyword evidence="3" id="KW-1185">Reference proteome</keyword>
<dbReference type="GO" id="GO:0070042">
    <property type="term" value="F:rRNA (uridine-N3-)-methyltransferase activity"/>
    <property type="evidence" value="ECO:0007669"/>
    <property type="project" value="InterPro"/>
</dbReference>
<dbReference type="GO" id="GO:0005737">
    <property type="term" value="C:cytoplasm"/>
    <property type="evidence" value="ECO:0007669"/>
    <property type="project" value="TreeGrafter"/>
</dbReference>
<dbReference type="GO" id="GO:0070475">
    <property type="term" value="P:rRNA base methylation"/>
    <property type="evidence" value="ECO:0007669"/>
    <property type="project" value="InterPro"/>
</dbReference>
<accession>A0AA37TU68</accession>
<dbReference type="PANTHER" id="PTHR11538:SF26">
    <property type="entry name" value="FERREDOXIN-FOLD ANTICODON-BINDING DOMAIN-CONTAINING PROTEIN 1"/>
    <property type="match status" value="1"/>
</dbReference>
<dbReference type="Proteomes" id="UP001157439">
    <property type="component" value="Unassembled WGS sequence"/>
</dbReference>
<evidence type="ECO:0000259" key="1">
    <source>
        <dbReference type="Pfam" id="PF10354"/>
    </source>
</evidence>
<dbReference type="Pfam" id="PF10354">
    <property type="entry name" value="BMT5-like"/>
    <property type="match status" value="1"/>
</dbReference>
<proteinExistence type="predicted"/>
<name>A0AA37TU68_9GAMM</name>
<sequence length="261" mass="30582">MFLEPHWRVLTIGDGDLSFSYCLAQQQSVATVVASSLDSESEVIAKYRHQYTQYFKENKQEYYPGLDINKPEQFPKTLQGRFDAVIFQFPLITAQASRRKLTSHQYSSNLLNRQLLHHFLRHSKQYFLDPNGPMVAIITSKDVKPYCHWNIEGSLNHGLSMPYLGWLNFDLDAFPNYRIRNVDRDKFVKKTLAKSYYFAAKPSPLLAKQVTANRYAGARFCSLCRCGPMLTQQEWAQHQESKRHQQMLTFEKDWLAWLNER</sequence>
<evidence type="ECO:0000313" key="3">
    <source>
        <dbReference type="Proteomes" id="UP001157439"/>
    </source>
</evidence>